<proteinExistence type="predicted"/>
<dbReference type="EMBL" id="LDAU01000101">
    <property type="protein sequence ID" value="KRX06104.1"/>
    <property type="molecule type" value="Genomic_DNA"/>
</dbReference>
<dbReference type="Proteomes" id="UP000054937">
    <property type="component" value="Unassembled WGS sequence"/>
</dbReference>
<comment type="caution">
    <text evidence="3">The sequence shown here is derived from an EMBL/GenBank/DDBJ whole genome shotgun (WGS) entry which is preliminary data.</text>
</comment>
<reference evidence="3 4" key="1">
    <citation type="journal article" date="2015" name="Sci. Rep.">
        <title>Genome of the facultative scuticociliatosis pathogen Pseudocohnilembus persalinus provides insight into its virulence through horizontal gene transfer.</title>
        <authorList>
            <person name="Xiong J."/>
            <person name="Wang G."/>
            <person name="Cheng J."/>
            <person name="Tian M."/>
            <person name="Pan X."/>
            <person name="Warren A."/>
            <person name="Jiang C."/>
            <person name="Yuan D."/>
            <person name="Miao W."/>
        </authorList>
    </citation>
    <scope>NUCLEOTIDE SEQUENCE [LARGE SCALE GENOMIC DNA]</scope>
    <source>
        <strain evidence="3">36N120E</strain>
    </source>
</reference>
<evidence type="ECO:0000256" key="1">
    <source>
        <dbReference type="SAM" id="MobiDB-lite"/>
    </source>
</evidence>
<protein>
    <submittedName>
        <fullName evidence="3">Uncharacterized protein</fullName>
    </submittedName>
</protein>
<evidence type="ECO:0000313" key="4">
    <source>
        <dbReference type="Proteomes" id="UP000054937"/>
    </source>
</evidence>
<sequence>MNTITLHDSHIVYIHTLNGKPSTSDLQNFLQQYSTKLPQIDYICDLYNIPYSYIYLDGNIHLLDANKKVPARCFAVKEYLDVRLISQGLVTQMNFTEDTKRLMFEDVTHAFQPLDLWKDESNYTFPCDAYQKSSFSSTCELQILMNIGLETQISVQTVQKFDFYYYQQFLYLRIPKDLNIEAAFSENLKQSFSSLAYSKVQNVELIGKNAFILFLKDCQLEILSEEPYLPQLDYNTTCEYKDYEATKSYLSYPNQTEKSANDMSWISKFFKNLIDFFSANWYILILIGFFIILLLCCACCGNICVSSKQCLEAFKLKKKPQPQYQSAQNKDEEDVKAEATISKYIR</sequence>
<feature type="region of interest" description="Disordered" evidence="1">
    <location>
        <begin position="320"/>
        <end position="346"/>
    </location>
</feature>
<keyword evidence="2" id="KW-0472">Membrane</keyword>
<dbReference type="AlphaFoldDB" id="A0A0V0QVY6"/>
<feature type="transmembrane region" description="Helical" evidence="2">
    <location>
        <begin position="281"/>
        <end position="305"/>
    </location>
</feature>
<organism evidence="3 4">
    <name type="scientific">Pseudocohnilembus persalinus</name>
    <name type="common">Ciliate</name>
    <dbReference type="NCBI Taxonomy" id="266149"/>
    <lineage>
        <taxon>Eukaryota</taxon>
        <taxon>Sar</taxon>
        <taxon>Alveolata</taxon>
        <taxon>Ciliophora</taxon>
        <taxon>Intramacronucleata</taxon>
        <taxon>Oligohymenophorea</taxon>
        <taxon>Scuticociliatia</taxon>
        <taxon>Philasterida</taxon>
        <taxon>Pseudocohnilembidae</taxon>
        <taxon>Pseudocohnilembus</taxon>
    </lineage>
</organism>
<keyword evidence="2" id="KW-1133">Transmembrane helix</keyword>
<gene>
    <name evidence="3" type="ORF">PPERSA_09716</name>
</gene>
<evidence type="ECO:0000313" key="3">
    <source>
        <dbReference type="EMBL" id="KRX06104.1"/>
    </source>
</evidence>
<name>A0A0V0QVY6_PSEPJ</name>
<keyword evidence="2" id="KW-0812">Transmembrane</keyword>
<evidence type="ECO:0000256" key="2">
    <source>
        <dbReference type="SAM" id="Phobius"/>
    </source>
</evidence>
<keyword evidence="4" id="KW-1185">Reference proteome</keyword>
<dbReference type="InParanoid" id="A0A0V0QVY6"/>
<accession>A0A0V0QVY6</accession>